<dbReference type="Proteomes" id="UP001596915">
    <property type="component" value="Unassembled WGS sequence"/>
</dbReference>
<evidence type="ECO:0000313" key="3">
    <source>
        <dbReference type="Proteomes" id="UP001596915"/>
    </source>
</evidence>
<protein>
    <submittedName>
        <fullName evidence="2">VOC family protein</fullName>
    </submittedName>
</protein>
<proteinExistence type="predicted"/>
<evidence type="ECO:0000313" key="2">
    <source>
        <dbReference type="EMBL" id="MFD0621571.1"/>
    </source>
</evidence>
<dbReference type="Gene3D" id="3.10.180.10">
    <property type="entry name" value="2,3-Dihydroxybiphenyl 1,2-Dioxygenase, domain 1"/>
    <property type="match status" value="1"/>
</dbReference>
<keyword evidence="3" id="KW-1185">Reference proteome</keyword>
<dbReference type="Pfam" id="PF18029">
    <property type="entry name" value="Glyoxalase_6"/>
    <property type="match status" value="1"/>
</dbReference>
<accession>A0ABW2WMH6</accession>
<name>A0ABW2WMH6_9ACTN</name>
<dbReference type="EMBL" id="JBHTGL010000001">
    <property type="protein sequence ID" value="MFD0621571.1"/>
    <property type="molecule type" value="Genomic_DNA"/>
</dbReference>
<reference evidence="3" key="1">
    <citation type="journal article" date="2019" name="Int. J. Syst. Evol. Microbiol.">
        <title>The Global Catalogue of Microorganisms (GCM) 10K type strain sequencing project: providing services to taxonomists for standard genome sequencing and annotation.</title>
        <authorList>
            <consortium name="The Broad Institute Genomics Platform"/>
            <consortium name="The Broad Institute Genome Sequencing Center for Infectious Disease"/>
            <person name="Wu L."/>
            <person name="Ma J."/>
        </authorList>
    </citation>
    <scope>NUCLEOTIDE SEQUENCE [LARGE SCALE GENOMIC DNA]</scope>
    <source>
        <strain evidence="3">JCM 12607</strain>
    </source>
</reference>
<dbReference type="InterPro" id="IPR037523">
    <property type="entry name" value="VOC_core"/>
</dbReference>
<dbReference type="InterPro" id="IPR029068">
    <property type="entry name" value="Glyas_Bleomycin-R_OHBP_Dase"/>
</dbReference>
<feature type="domain" description="VOC" evidence="1">
    <location>
        <begin position="19"/>
        <end position="139"/>
    </location>
</feature>
<dbReference type="PROSITE" id="PS51819">
    <property type="entry name" value="VOC"/>
    <property type="match status" value="1"/>
</dbReference>
<organism evidence="2 3">
    <name type="scientific">Streptomyces sanglieri</name>
    <dbReference type="NCBI Taxonomy" id="193460"/>
    <lineage>
        <taxon>Bacteria</taxon>
        <taxon>Bacillati</taxon>
        <taxon>Actinomycetota</taxon>
        <taxon>Actinomycetes</taxon>
        <taxon>Kitasatosporales</taxon>
        <taxon>Streptomycetaceae</taxon>
        <taxon>Streptomyces</taxon>
    </lineage>
</organism>
<comment type="caution">
    <text evidence="2">The sequence shown here is derived from an EMBL/GenBank/DDBJ whole genome shotgun (WGS) entry which is preliminary data.</text>
</comment>
<gene>
    <name evidence="2" type="ORF">ACFQ2K_00855</name>
</gene>
<dbReference type="SUPFAM" id="SSF54593">
    <property type="entry name" value="Glyoxalase/Bleomycin resistance protein/Dihydroxybiphenyl dioxygenase"/>
    <property type="match status" value="1"/>
</dbReference>
<dbReference type="InterPro" id="IPR041581">
    <property type="entry name" value="Glyoxalase_6"/>
</dbReference>
<evidence type="ECO:0000259" key="1">
    <source>
        <dbReference type="PROSITE" id="PS51819"/>
    </source>
</evidence>
<sequence>MFGFWEGPALTWHVGRSGAPVQLDLWTRDVFDAVIFYAEVFGWARPTGGCTVDYAQDHIMIQAAGRTVATLRGGGDETGPDPELRPRWNVGFRVRDSKRAAAAAVTAGGESSPVSSPADAPDAFIIRDPDGALFTLPGA</sequence>